<organism evidence="2 3">
    <name type="scientific">Candidatus Fimimorpha faecalis</name>
    <dbReference type="NCBI Taxonomy" id="2840824"/>
    <lineage>
        <taxon>Bacteria</taxon>
        <taxon>Bacillati</taxon>
        <taxon>Bacillota</taxon>
        <taxon>Clostridia</taxon>
        <taxon>Eubacteriales</taxon>
        <taxon>Candidatus Fimimorpha</taxon>
    </lineage>
</organism>
<keyword evidence="1" id="KW-0812">Transmembrane</keyword>
<sequence>MKKVKKMNPSKNTIHNSNRKSNDIARSLALVTQLGISMLVPIFLCIGIGIWIDQTFETNLLVLFLILGFLTGGRNVWMLAKQEAERQSSHVKKRNQYDL</sequence>
<name>A0A9D1EHA8_9FIRM</name>
<evidence type="ECO:0000313" key="3">
    <source>
        <dbReference type="Proteomes" id="UP000824201"/>
    </source>
</evidence>
<reference evidence="2" key="1">
    <citation type="submission" date="2020-10" db="EMBL/GenBank/DDBJ databases">
        <authorList>
            <person name="Gilroy R."/>
        </authorList>
    </citation>
    <scope>NUCLEOTIDE SEQUENCE</scope>
    <source>
        <strain evidence="2">ChiW13-3771</strain>
    </source>
</reference>
<feature type="transmembrane region" description="Helical" evidence="1">
    <location>
        <begin position="28"/>
        <end position="52"/>
    </location>
</feature>
<evidence type="ECO:0000256" key="1">
    <source>
        <dbReference type="SAM" id="Phobius"/>
    </source>
</evidence>
<feature type="transmembrane region" description="Helical" evidence="1">
    <location>
        <begin position="58"/>
        <end position="77"/>
    </location>
</feature>
<comment type="caution">
    <text evidence="2">The sequence shown here is derived from an EMBL/GenBank/DDBJ whole genome shotgun (WGS) entry which is preliminary data.</text>
</comment>
<dbReference type="Pfam" id="PF09527">
    <property type="entry name" value="ATPase_gene1"/>
    <property type="match status" value="1"/>
</dbReference>
<keyword evidence="1" id="KW-1133">Transmembrane helix</keyword>
<proteinExistence type="predicted"/>
<gene>
    <name evidence="2" type="ORF">IAC96_13320</name>
</gene>
<evidence type="ECO:0000313" key="2">
    <source>
        <dbReference type="EMBL" id="HIR89918.1"/>
    </source>
</evidence>
<dbReference type="AlphaFoldDB" id="A0A9D1EHA8"/>
<protein>
    <submittedName>
        <fullName evidence="2">AtpZ/AtpI family protein</fullName>
    </submittedName>
</protein>
<dbReference type="EMBL" id="DVHN01000189">
    <property type="protein sequence ID" value="HIR89918.1"/>
    <property type="molecule type" value="Genomic_DNA"/>
</dbReference>
<reference evidence="2" key="2">
    <citation type="journal article" date="2021" name="PeerJ">
        <title>Extensive microbial diversity within the chicken gut microbiome revealed by metagenomics and culture.</title>
        <authorList>
            <person name="Gilroy R."/>
            <person name="Ravi A."/>
            <person name="Getino M."/>
            <person name="Pursley I."/>
            <person name="Horton D.L."/>
            <person name="Alikhan N.F."/>
            <person name="Baker D."/>
            <person name="Gharbi K."/>
            <person name="Hall N."/>
            <person name="Watson M."/>
            <person name="Adriaenssens E.M."/>
            <person name="Foster-Nyarko E."/>
            <person name="Jarju S."/>
            <person name="Secka A."/>
            <person name="Antonio M."/>
            <person name="Oren A."/>
            <person name="Chaudhuri R.R."/>
            <person name="La Ragione R."/>
            <person name="Hildebrand F."/>
            <person name="Pallen M.J."/>
        </authorList>
    </citation>
    <scope>NUCLEOTIDE SEQUENCE</scope>
    <source>
        <strain evidence="2">ChiW13-3771</strain>
    </source>
</reference>
<dbReference type="Proteomes" id="UP000824201">
    <property type="component" value="Unassembled WGS sequence"/>
</dbReference>
<accession>A0A9D1EHA8</accession>
<dbReference type="InterPro" id="IPR032820">
    <property type="entry name" value="ATPase_put"/>
</dbReference>
<keyword evidence="1" id="KW-0472">Membrane</keyword>